<evidence type="ECO:0000256" key="4">
    <source>
        <dbReference type="ARBA" id="ARBA00022729"/>
    </source>
</evidence>
<dbReference type="CDD" id="cd16030">
    <property type="entry name" value="iduronate-2-sulfatase"/>
    <property type="match status" value="1"/>
</dbReference>
<dbReference type="InterPro" id="IPR008979">
    <property type="entry name" value="Galactose-bd-like_sf"/>
</dbReference>
<reference evidence="10 11" key="1">
    <citation type="submission" date="2021-01" db="EMBL/GenBank/DDBJ databases">
        <title>Carboxyliciviraga sp.nov., isolated from coastal sediments.</title>
        <authorList>
            <person name="Lu D."/>
            <person name="Zhang T."/>
        </authorList>
    </citation>
    <scope>NUCLEOTIDE SEQUENCE [LARGE SCALE GENOMIC DNA]</scope>
    <source>
        <strain evidence="10 11">N1Y132</strain>
    </source>
</reference>
<keyword evidence="3" id="KW-0479">Metal-binding</keyword>
<organism evidence="10 11">
    <name type="scientific">Carboxylicivirga marina</name>
    <dbReference type="NCBI Taxonomy" id="2800988"/>
    <lineage>
        <taxon>Bacteria</taxon>
        <taxon>Pseudomonadati</taxon>
        <taxon>Bacteroidota</taxon>
        <taxon>Bacteroidia</taxon>
        <taxon>Marinilabiliales</taxon>
        <taxon>Marinilabiliaceae</taxon>
        <taxon>Carboxylicivirga</taxon>
    </lineage>
</organism>
<dbReference type="InterPro" id="IPR017850">
    <property type="entry name" value="Alkaline_phosphatase_core_sf"/>
</dbReference>
<keyword evidence="6" id="KW-0106">Calcium</keyword>
<dbReference type="EMBL" id="JAENRR010000029">
    <property type="protein sequence ID" value="MBK3518223.1"/>
    <property type="molecule type" value="Genomic_DNA"/>
</dbReference>
<dbReference type="Proteomes" id="UP000605676">
    <property type="component" value="Unassembled WGS sequence"/>
</dbReference>
<dbReference type="Pfam" id="PF00884">
    <property type="entry name" value="Sulfatase"/>
    <property type="match status" value="1"/>
</dbReference>
<comment type="caution">
    <text evidence="10">The sequence shown here is derived from an EMBL/GenBank/DDBJ whole genome shotgun (WGS) entry which is preliminary data.</text>
</comment>
<name>A0ABS1HKL6_9BACT</name>
<feature type="region of interest" description="Disordered" evidence="7">
    <location>
        <begin position="517"/>
        <end position="537"/>
    </location>
</feature>
<evidence type="ECO:0000256" key="7">
    <source>
        <dbReference type="SAM" id="MobiDB-lite"/>
    </source>
</evidence>
<dbReference type="Gene3D" id="3.40.720.10">
    <property type="entry name" value="Alkaline Phosphatase, subunit A"/>
    <property type="match status" value="1"/>
</dbReference>
<evidence type="ECO:0000313" key="10">
    <source>
        <dbReference type="EMBL" id="MBK3518223.1"/>
    </source>
</evidence>
<evidence type="ECO:0000256" key="6">
    <source>
        <dbReference type="ARBA" id="ARBA00022837"/>
    </source>
</evidence>
<evidence type="ECO:0000259" key="9">
    <source>
        <dbReference type="Pfam" id="PF00884"/>
    </source>
</evidence>
<comment type="cofactor">
    <cofactor evidence="1">
        <name>Ca(2+)</name>
        <dbReference type="ChEBI" id="CHEBI:29108"/>
    </cofactor>
</comment>
<dbReference type="RefSeq" id="WP_200465451.1">
    <property type="nucleotide sequence ID" value="NZ_JAENRR010000029.1"/>
</dbReference>
<feature type="chain" id="PRO_5045598250" evidence="8">
    <location>
        <begin position="19"/>
        <end position="670"/>
    </location>
</feature>
<feature type="domain" description="Sulfatase N-terminal" evidence="9">
    <location>
        <begin position="22"/>
        <end position="401"/>
    </location>
</feature>
<keyword evidence="4 8" id="KW-0732">Signal</keyword>
<proteinExistence type="inferred from homology"/>
<feature type="signal peptide" evidence="8">
    <location>
        <begin position="1"/>
        <end position="18"/>
    </location>
</feature>
<dbReference type="Gene3D" id="2.60.120.260">
    <property type="entry name" value="Galactose-binding domain-like"/>
    <property type="match status" value="1"/>
</dbReference>
<accession>A0ABS1HKL6</accession>
<dbReference type="InterPro" id="IPR024607">
    <property type="entry name" value="Sulfatase_CS"/>
</dbReference>
<evidence type="ECO:0000256" key="5">
    <source>
        <dbReference type="ARBA" id="ARBA00022801"/>
    </source>
</evidence>
<evidence type="ECO:0000256" key="3">
    <source>
        <dbReference type="ARBA" id="ARBA00022723"/>
    </source>
</evidence>
<comment type="similarity">
    <text evidence="2">Belongs to the sulfatase family.</text>
</comment>
<evidence type="ECO:0000256" key="2">
    <source>
        <dbReference type="ARBA" id="ARBA00008779"/>
    </source>
</evidence>
<dbReference type="SUPFAM" id="SSF49785">
    <property type="entry name" value="Galactose-binding domain-like"/>
    <property type="match status" value="1"/>
</dbReference>
<protein>
    <submittedName>
        <fullName evidence="10">Sulfatase</fullName>
    </submittedName>
</protein>
<evidence type="ECO:0000313" key="11">
    <source>
        <dbReference type="Proteomes" id="UP000605676"/>
    </source>
</evidence>
<evidence type="ECO:0000256" key="1">
    <source>
        <dbReference type="ARBA" id="ARBA00001913"/>
    </source>
</evidence>
<keyword evidence="5" id="KW-0378">Hydrolase</keyword>
<dbReference type="InterPro" id="IPR000917">
    <property type="entry name" value="Sulfatase_N"/>
</dbReference>
<dbReference type="PROSITE" id="PS00523">
    <property type="entry name" value="SULFATASE_1"/>
    <property type="match status" value="1"/>
</dbReference>
<keyword evidence="11" id="KW-1185">Reference proteome</keyword>
<sequence length="670" mass="75937">MKKWISLIVLTIAFNLNAQERPNVLFIAIDDMKPLTGSYGADFMVTPHMDELANSGVIFTNAHCQQAVCGPSRASIMTGMRPDYTGVWDLKTRMRDVNPDILAMPEFFKNNGYETVAVGKIYDPRCVDKEYDKPSWSIPYKESSKYIYPAEYGEPGLSYYALKDRKEKVHALEAEARKKGVNVHKYVSDRFKPSVEMADVPDEAYIDGQIANNAIKYIDQFSKEKSKPFFLGVGFKRPHLPFAAPTKYWELYKRDEIELAKYPYPVKDGVNMAYHNSGELQSYTDIPPLSSFTDINTMELPDDKQKELIHGYYAAISYIDAQVGKVMAKLKETGLDKNTVVVLWGDHGWHLGDHSMWCKHSNFEQATRVPLIITAPGFEAGTYAHPAEFIDVFPTLCELSGLKTPSQLQGLSLVPAFKDNDEMVKPVAVSQFNRGKKKGYSIRSDRFRLTLWMKDGWNTSKPLRGDEIVAGELYDYQMDELETTNLYNKAKYETVKRQLVQVFIDFVIQQNSELKTSSTSSATENKSKVENKSTIGNKPTIEIGTTFDDNWGTIERKGAKADFTIENEVLVANVEALGENSWDLQMKYKKGLELKAGTTLVLKLYSKGPEMKINLGPVDNYRITRKLPASNGKKEQIIRFTVEKDGTYPVKLSFTGTGEYHIWGLRTEIK</sequence>
<gene>
    <name evidence="10" type="ORF">JIV24_12830</name>
</gene>
<dbReference type="InterPro" id="IPR035874">
    <property type="entry name" value="IDS"/>
</dbReference>
<dbReference type="PANTHER" id="PTHR45953">
    <property type="entry name" value="IDURONATE 2-SULFATASE"/>
    <property type="match status" value="1"/>
</dbReference>
<dbReference type="SUPFAM" id="SSF53649">
    <property type="entry name" value="Alkaline phosphatase-like"/>
    <property type="match status" value="1"/>
</dbReference>
<evidence type="ECO:0000256" key="8">
    <source>
        <dbReference type="SAM" id="SignalP"/>
    </source>
</evidence>
<dbReference type="PANTHER" id="PTHR45953:SF1">
    <property type="entry name" value="IDURONATE 2-SULFATASE"/>
    <property type="match status" value="1"/>
</dbReference>